<accession>A0A6I2GH54</accession>
<sequence length="141" mass="16285">MLIRSKNKNEKIVLGLLSYTYDDNVKSEVLKELLETYRNDDKREIYLYKDEASGNYVGVMAVEHNQSSVTKNEEELSIHDNIMIQRVAVIPSFRNEGIGYGLYSDLRELYPDATIIGTTTNETVDLVSKWAQQYNDEHEND</sequence>
<dbReference type="AlphaFoldDB" id="A0A6I2GH54"/>
<evidence type="ECO:0000313" key="1">
    <source>
        <dbReference type="EMBL" id="MRI80597.1"/>
    </source>
</evidence>
<dbReference type="EMBL" id="WJQR01000001">
    <property type="protein sequence ID" value="MRI80597.1"/>
    <property type="molecule type" value="Genomic_DNA"/>
</dbReference>
<gene>
    <name evidence="3" type="ORF">GF867_03025</name>
    <name evidence="2" type="ORF">GIY09_02815</name>
    <name evidence="1" type="ORF">GIY11_00935</name>
</gene>
<dbReference type="EMBL" id="WJQS01000002">
    <property type="protein sequence ID" value="MRI84831.1"/>
    <property type="molecule type" value="Genomic_DNA"/>
</dbReference>
<dbReference type="Proteomes" id="UP000430975">
    <property type="component" value="Unassembled WGS sequence"/>
</dbReference>
<organism evidence="2 4">
    <name type="scientific">Fundicoccus ignavus</name>
    <dbReference type="NCBI Taxonomy" id="2664442"/>
    <lineage>
        <taxon>Bacteria</taxon>
        <taxon>Bacillati</taxon>
        <taxon>Bacillota</taxon>
        <taxon>Bacilli</taxon>
        <taxon>Lactobacillales</taxon>
        <taxon>Aerococcaceae</taxon>
        <taxon>Fundicoccus</taxon>
    </lineage>
</organism>
<dbReference type="SUPFAM" id="SSF55729">
    <property type="entry name" value="Acyl-CoA N-acyltransferases (Nat)"/>
    <property type="match status" value="1"/>
</dbReference>
<reference evidence="4 6" key="2">
    <citation type="submission" date="2019-11" db="EMBL/GenBank/DDBJ databases">
        <title>Characterisation of Fundicoccus ignavus gen. nov. sp. nov., a novel genus of the family Aerococcaceae isolated from bulk tank milk.</title>
        <authorList>
            <person name="Siebert A."/>
            <person name="Huptas C."/>
            <person name="Wenning M."/>
            <person name="Scherer S."/>
            <person name="Doll E.V."/>
        </authorList>
    </citation>
    <scope>NUCLEOTIDE SEQUENCE [LARGE SCALE GENOMIC DNA]</scope>
    <source>
        <strain evidence="1 6">DSM 109653</strain>
        <strain evidence="2 4">WS4759</strain>
    </source>
</reference>
<reference evidence="3 5" key="1">
    <citation type="submission" date="2019-11" db="EMBL/GenBank/DDBJ databases">
        <title>Characterisation of Fundicoccus ignavus gen. nov. sp. nov., a novel genus of the family Aerococcaceae from bulk tank milk.</title>
        <authorList>
            <person name="Siebert A."/>
            <person name="Huptas C."/>
            <person name="Wenning M."/>
            <person name="Scherer S."/>
            <person name="Doll E.V."/>
        </authorList>
    </citation>
    <scope>NUCLEOTIDE SEQUENCE [LARGE SCALE GENOMIC DNA]</scope>
    <source>
        <strain evidence="3 5">DSM 109652</strain>
    </source>
</reference>
<keyword evidence="4" id="KW-1185">Reference proteome</keyword>
<dbReference type="Proteomes" id="UP000440066">
    <property type="component" value="Unassembled WGS sequence"/>
</dbReference>
<protein>
    <recommendedName>
        <fullName evidence="7">GNAT family N-acetyltransferase</fullName>
    </recommendedName>
</protein>
<dbReference type="Gene3D" id="3.40.630.30">
    <property type="match status" value="1"/>
</dbReference>
<evidence type="ECO:0000313" key="4">
    <source>
        <dbReference type="Proteomes" id="UP000430975"/>
    </source>
</evidence>
<proteinExistence type="predicted"/>
<evidence type="ECO:0000313" key="2">
    <source>
        <dbReference type="EMBL" id="MRI84831.1"/>
    </source>
</evidence>
<evidence type="ECO:0008006" key="7">
    <source>
        <dbReference type="Google" id="ProtNLM"/>
    </source>
</evidence>
<dbReference type="InterPro" id="IPR016181">
    <property type="entry name" value="Acyl_CoA_acyltransferase"/>
</dbReference>
<comment type="caution">
    <text evidence="2">The sequence shown here is derived from an EMBL/GenBank/DDBJ whole genome shotgun (WGS) entry which is preliminary data.</text>
</comment>
<dbReference type="RefSeq" id="WP_153831635.1">
    <property type="nucleotide sequence ID" value="NZ_WJQR01000001.1"/>
</dbReference>
<evidence type="ECO:0000313" key="5">
    <source>
        <dbReference type="Proteomes" id="UP000440066"/>
    </source>
</evidence>
<name>A0A6I2GH54_9LACT</name>
<dbReference type="EMBL" id="WJQT01000002">
    <property type="protein sequence ID" value="MRJ46541.1"/>
    <property type="molecule type" value="Genomic_DNA"/>
</dbReference>
<evidence type="ECO:0000313" key="3">
    <source>
        <dbReference type="EMBL" id="MRJ46541.1"/>
    </source>
</evidence>
<dbReference type="Proteomes" id="UP000469870">
    <property type="component" value="Unassembled WGS sequence"/>
</dbReference>
<evidence type="ECO:0000313" key="6">
    <source>
        <dbReference type="Proteomes" id="UP000469870"/>
    </source>
</evidence>